<dbReference type="Proteomes" id="UP000248329">
    <property type="component" value="Unassembled WGS sequence"/>
</dbReference>
<accession>A0AC61L1I5</accession>
<evidence type="ECO:0000313" key="1">
    <source>
        <dbReference type="EMBL" id="PXF59820.1"/>
    </source>
</evidence>
<proteinExistence type="predicted"/>
<sequence length="64" mass="6696">MMVSVMQKVLMGVIACVEYNIAELIVMTRYFPCSKHAIVLRTMIFGAGVLAGAGTVAGAMLGCG</sequence>
<evidence type="ECO:0000313" key="2">
    <source>
        <dbReference type="Proteomes" id="UP000248329"/>
    </source>
</evidence>
<gene>
    <name evidence="1" type="ORF">C4B59_10445</name>
</gene>
<name>A0AC61L1I5_9EURY</name>
<organism evidence="1 2">
    <name type="scientific">Candidatus Methanogaster sp</name>
    <dbReference type="NCBI Taxonomy" id="3386292"/>
    <lineage>
        <taxon>Archaea</taxon>
        <taxon>Methanobacteriati</taxon>
        <taxon>Methanobacteriota</taxon>
        <taxon>Stenosarchaea group</taxon>
        <taxon>Methanomicrobia</taxon>
        <taxon>Methanosarcinales</taxon>
        <taxon>ANME-2 cluster</taxon>
        <taxon>Candidatus Methanogasteraceae</taxon>
        <taxon>Candidatus Methanogaster</taxon>
    </lineage>
</organism>
<reference evidence="1" key="1">
    <citation type="submission" date="2018-01" db="EMBL/GenBank/DDBJ databases">
        <authorList>
            <person name="Krukenberg V."/>
        </authorList>
    </citation>
    <scope>NUCLEOTIDE SEQUENCE</scope>
    <source>
        <strain evidence="1">E20ANME2</strain>
    </source>
</reference>
<comment type="caution">
    <text evidence="1">The sequence shown here is derived from an EMBL/GenBank/DDBJ whole genome shotgun (WGS) entry which is preliminary data.</text>
</comment>
<dbReference type="EMBL" id="PQXF01000021">
    <property type="protein sequence ID" value="PXF59820.1"/>
    <property type="molecule type" value="Genomic_DNA"/>
</dbReference>
<protein>
    <submittedName>
        <fullName evidence="1">Uncharacterized protein</fullName>
    </submittedName>
</protein>